<dbReference type="AlphaFoldDB" id="A0A6P7U4R0"/>
<dbReference type="PROSITE" id="PS50011">
    <property type="entry name" value="PROTEIN_KINASE_DOM"/>
    <property type="match status" value="1"/>
</dbReference>
<dbReference type="SMART" id="SM00219">
    <property type="entry name" value="TyrKc"/>
    <property type="match status" value="1"/>
</dbReference>
<evidence type="ECO:0000313" key="3">
    <source>
        <dbReference type="RefSeq" id="XP_029657270.1"/>
    </source>
</evidence>
<dbReference type="RefSeq" id="XP_029657270.1">
    <property type="nucleotide sequence ID" value="XM_029801410.1"/>
</dbReference>
<dbReference type="GO" id="GO:0005524">
    <property type="term" value="F:ATP binding"/>
    <property type="evidence" value="ECO:0007669"/>
    <property type="project" value="InterPro"/>
</dbReference>
<reference evidence="3" key="1">
    <citation type="submission" date="2025-08" db="UniProtKB">
        <authorList>
            <consortium name="RefSeq"/>
        </authorList>
    </citation>
    <scope>IDENTIFICATION</scope>
</reference>
<protein>
    <submittedName>
        <fullName evidence="3">Tyrosine-protein kinase Lyn-like</fullName>
    </submittedName>
</protein>
<dbReference type="GO" id="GO:0005886">
    <property type="term" value="C:plasma membrane"/>
    <property type="evidence" value="ECO:0007669"/>
    <property type="project" value="TreeGrafter"/>
</dbReference>
<sequence length="198" mass="23293">MVKNQTVDKKLFLQEAKLMYRLDHKNLVKLLGISFNDDSVVLVLEFMERGQLRNLLRADNGKNISADLLARIALQVTFGMIYLEEMNLVHRDLRGENILISDKFVLSYLDIKFPIKWTALEALTKMEFTIKSDVWSFGVLLWEMVTFGDTPYRGLFEKTNQRDQVEEEDDKIHVPTLYKTSEYANVLELWFLENDYEQ</sequence>
<evidence type="ECO:0000313" key="2">
    <source>
        <dbReference type="Proteomes" id="UP000515154"/>
    </source>
</evidence>
<dbReference type="GO" id="GO:0007169">
    <property type="term" value="P:cell surface receptor protein tyrosine kinase signaling pathway"/>
    <property type="evidence" value="ECO:0007669"/>
    <property type="project" value="TreeGrafter"/>
</dbReference>
<dbReference type="InterPro" id="IPR008266">
    <property type="entry name" value="Tyr_kinase_AS"/>
</dbReference>
<dbReference type="InterPro" id="IPR020635">
    <property type="entry name" value="Tyr_kinase_cat_dom"/>
</dbReference>
<feature type="domain" description="Protein kinase" evidence="1">
    <location>
        <begin position="1"/>
        <end position="198"/>
    </location>
</feature>
<gene>
    <name evidence="3" type="primary">LOC115231365</name>
</gene>
<name>A0A6P7U4R0_9MOLL</name>
<dbReference type="Proteomes" id="UP000515154">
    <property type="component" value="Unplaced"/>
</dbReference>
<dbReference type="Gene3D" id="1.10.510.10">
    <property type="entry name" value="Transferase(Phosphotransferase) domain 1"/>
    <property type="match status" value="1"/>
</dbReference>
<dbReference type="PANTHER" id="PTHR24416">
    <property type="entry name" value="TYROSINE-PROTEIN KINASE RECEPTOR"/>
    <property type="match status" value="1"/>
</dbReference>
<dbReference type="GO" id="GO:0043235">
    <property type="term" value="C:receptor complex"/>
    <property type="evidence" value="ECO:0007669"/>
    <property type="project" value="TreeGrafter"/>
</dbReference>
<organism evidence="2 3">
    <name type="scientific">Octopus sinensis</name>
    <name type="common">East Asian common octopus</name>
    <dbReference type="NCBI Taxonomy" id="2607531"/>
    <lineage>
        <taxon>Eukaryota</taxon>
        <taxon>Metazoa</taxon>
        <taxon>Spiralia</taxon>
        <taxon>Lophotrochozoa</taxon>
        <taxon>Mollusca</taxon>
        <taxon>Cephalopoda</taxon>
        <taxon>Coleoidea</taxon>
        <taxon>Octopodiformes</taxon>
        <taxon>Octopoda</taxon>
        <taxon>Incirrata</taxon>
        <taxon>Octopodidae</taxon>
        <taxon>Octopus</taxon>
    </lineage>
</organism>
<dbReference type="InterPro" id="IPR011009">
    <property type="entry name" value="Kinase-like_dom_sf"/>
</dbReference>
<evidence type="ECO:0000259" key="1">
    <source>
        <dbReference type="PROSITE" id="PS50011"/>
    </source>
</evidence>
<dbReference type="PANTHER" id="PTHR24416:SF631">
    <property type="entry name" value="SERINE_THREONINE_TYROSINE KINASE 1"/>
    <property type="match status" value="1"/>
</dbReference>
<dbReference type="KEGG" id="osn:115231365"/>
<dbReference type="SUPFAM" id="SSF56112">
    <property type="entry name" value="Protein kinase-like (PK-like)"/>
    <property type="match status" value="1"/>
</dbReference>
<proteinExistence type="predicted"/>
<dbReference type="InterPro" id="IPR001245">
    <property type="entry name" value="Ser-Thr/Tyr_kinase_cat_dom"/>
</dbReference>
<dbReference type="Pfam" id="PF07714">
    <property type="entry name" value="PK_Tyr_Ser-Thr"/>
    <property type="match status" value="1"/>
</dbReference>
<dbReference type="InterPro" id="IPR000719">
    <property type="entry name" value="Prot_kinase_dom"/>
</dbReference>
<dbReference type="PROSITE" id="PS00109">
    <property type="entry name" value="PROTEIN_KINASE_TYR"/>
    <property type="match status" value="1"/>
</dbReference>
<keyword evidence="2" id="KW-1185">Reference proteome</keyword>
<dbReference type="InterPro" id="IPR050122">
    <property type="entry name" value="RTK"/>
</dbReference>
<accession>A0A6P7U4R0</accession>
<dbReference type="GO" id="GO:0004714">
    <property type="term" value="F:transmembrane receptor protein tyrosine kinase activity"/>
    <property type="evidence" value="ECO:0007669"/>
    <property type="project" value="TreeGrafter"/>
</dbReference>